<proteinExistence type="predicted"/>
<keyword evidence="2" id="KW-1185">Reference proteome</keyword>
<comment type="caution">
    <text evidence="1">The sequence shown here is derived from an EMBL/GenBank/DDBJ whole genome shotgun (WGS) entry which is preliminary data.</text>
</comment>
<name>A0A6L9SVE9_9BIFI</name>
<protein>
    <submittedName>
        <fullName evidence="1">Uncharacterized protein</fullName>
    </submittedName>
</protein>
<sequence>MKTMPVIVRENLLKDWPNAIFTVNSFDNKTIPSFAITGGTMTLTGAAGVTDQRVATVVTLPAGFGSKVTVGLDYTGPTLASMGLADGLLRVIAVGPDGLYSPVATLQAPATVTPGHYRLDAVLPDKATQVEMRIGVFTTTPFTVTRLAIMRTSEYIE</sequence>
<evidence type="ECO:0000313" key="1">
    <source>
        <dbReference type="EMBL" id="NEG56119.1"/>
    </source>
</evidence>
<reference evidence="1 2" key="1">
    <citation type="submission" date="2019-10" db="EMBL/GenBank/DDBJ databases">
        <title>Bifidobacterium from non-human primates.</title>
        <authorList>
            <person name="Modesto M."/>
        </authorList>
    </citation>
    <scope>NUCLEOTIDE SEQUENCE [LARGE SCALE GENOMIC DNA]</scope>
    <source>
        <strain evidence="1 2">SMA15</strain>
    </source>
</reference>
<dbReference type="AlphaFoldDB" id="A0A6L9SVE9"/>
<evidence type="ECO:0000313" key="2">
    <source>
        <dbReference type="Proteomes" id="UP000483293"/>
    </source>
</evidence>
<organism evidence="1 2">
    <name type="scientific">Bifidobacterium platyrrhinorum</name>
    <dbReference type="NCBI Taxonomy" id="2661628"/>
    <lineage>
        <taxon>Bacteria</taxon>
        <taxon>Bacillati</taxon>
        <taxon>Actinomycetota</taxon>
        <taxon>Actinomycetes</taxon>
        <taxon>Bifidobacteriales</taxon>
        <taxon>Bifidobacteriaceae</taxon>
        <taxon>Bifidobacterium</taxon>
    </lineage>
</organism>
<dbReference type="EMBL" id="WHZV01000012">
    <property type="protein sequence ID" value="NEG56119.1"/>
    <property type="molecule type" value="Genomic_DNA"/>
</dbReference>
<gene>
    <name evidence="1" type="ORF">GFD21_10210</name>
</gene>
<accession>A0A6L9SVE9</accession>
<dbReference type="Proteomes" id="UP000483293">
    <property type="component" value="Unassembled WGS sequence"/>
</dbReference>